<evidence type="ECO:0000313" key="1">
    <source>
        <dbReference type="EMBL" id="GBP67170.1"/>
    </source>
</evidence>
<evidence type="ECO:0000313" key="2">
    <source>
        <dbReference type="Proteomes" id="UP000299102"/>
    </source>
</evidence>
<dbReference type="AlphaFoldDB" id="A0A4C1XVN7"/>
<dbReference type="Proteomes" id="UP000299102">
    <property type="component" value="Unassembled WGS sequence"/>
</dbReference>
<accession>A0A4C1XVN7</accession>
<protein>
    <submittedName>
        <fullName evidence="1">Uncharacterized protein</fullName>
    </submittedName>
</protein>
<sequence length="93" mass="9983">MGKEKKKPEKREHNSIYTAISLTLIGDGREFIAANGIRTVYKGPGEAGRRPNKSHLPDETAAAEFATLFPLIAGVLRRLVLVYAVCAGDSASA</sequence>
<reference evidence="1 2" key="1">
    <citation type="journal article" date="2019" name="Commun. Biol.">
        <title>The bagworm genome reveals a unique fibroin gene that provides high tensile strength.</title>
        <authorList>
            <person name="Kono N."/>
            <person name="Nakamura H."/>
            <person name="Ohtoshi R."/>
            <person name="Tomita M."/>
            <person name="Numata K."/>
            <person name="Arakawa K."/>
        </authorList>
    </citation>
    <scope>NUCLEOTIDE SEQUENCE [LARGE SCALE GENOMIC DNA]</scope>
</reference>
<keyword evidence="2" id="KW-1185">Reference proteome</keyword>
<name>A0A4C1XVN7_EUMVA</name>
<proteinExistence type="predicted"/>
<organism evidence="1 2">
    <name type="scientific">Eumeta variegata</name>
    <name type="common">Bagworm moth</name>
    <name type="synonym">Eumeta japonica</name>
    <dbReference type="NCBI Taxonomy" id="151549"/>
    <lineage>
        <taxon>Eukaryota</taxon>
        <taxon>Metazoa</taxon>
        <taxon>Ecdysozoa</taxon>
        <taxon>Arthropoda</taxon>
        <taxon>Hexapoda</taxon>
        <taxon>Insecta</taxon>
        <taxon>Pterygota</taxon>
        <taxon>Neoptera</taxon>
        <taxon>Endopterygota</taxon>
        <taxon>Lepidoptera</taxon>
        <taxon>Glossata</taxon>
        <taxon>Ditrysia</taxon>
        <taxon>Tineoidea</taxon>
        <taxon>Psychidae</taxon>
        <taxon>Oiketicinae</taxon>
        <taxon>Eumeta</taxon>
    </lineage>
</organism>
<gene>
    <name evidence="1" type="ORF">EVAR_42049_1</name>
</gene>
<dbReference type="EMBL" id="BGZK01000975">
    <property type="protein sequence ID" value="GBP67170.1"/>
    <property type="molecule type" value="Genomic_DNA"/>
</dbReference>
<comment type="caution">
    <text evidence="1">The sequence shown here is derived from an EMBL/GenBank/DDBJ whole genome shotgun (WGS) entry which is preliminary data.</text>
</comment>